<evidence type="ECO:0000256" key="1">
    <source>
        <dbReference type="PIRSR" id="PIRSR625650-3"/>
    </source>
</evidence>
<keyword evidence="1 2" id="KW-0274">FAD</keyword>
<comment type="similarity">
    <text evidence="2">Belongs to the FAD-binding oxidoreductase/transferase type 4 family.</text>
</comment>
<dbReference type="AlphaFoldDB" id="A0A8S1MBB3"/>
<dbReference type="InterPro" id="IPR016166">
    <property type="entry name" value="FAD-bd_PCMH"/>
</dbReference>
<dbReference type="Proteomes" id="UP000688137">
    <property type="component" value="Unassembled WGS sequence"/>
</dbReference>
<feature type="binding site" evidence="1">
    <location>
        <begin position="178"/>
        <end position="184"/>
    </location>
    <ligand>
        <name>FAD</name>
        <dbReference type="ChEBI" id="CHEBI:57692"/>
    </ligand>
</feature>
<keyword evidence="2" id="KW-0443">Lipid metabolism</keyword>
<dbReference type="InterPro" id="IPR025650">
    <property type="entry name" value="Alkyl-DHAP_Synthase"/>
</dbReference>
<feature type="binding site" evidence="1">
    <location>
        <begin position="113"/>
        <end position="119"/>
    </location>
    <ligand>
        <name>FAD</name>
        <dbReference type="ChEBI" id="CHEBI:57692"/>
    </ligand>
</feature>
<organism evidence="4 5">
    <name type="scientific">Paramecium primaurelia</name>
    <dbReference type="NCBI Taxonomy" id="5886"/>
    <lineage>
        <taxon>Eukaryota</taxon>
        <taxon>Sar</taxon>
        <taxon>Alveolata</taxon>
        <taxon>Ciliophora</taxon>
        <taxon>Intramacronucleata</taxon>
        <taxon>Oligohymenophorea</taxon>
        <taxon>Peniculida</taxon>
        <taxon>Parameciidae</taxon>
        <taxon>Paramecium</taxon>
    </lineage>
</organism>
<dbReference type="InterPro" id="IPR006094">
    <property type="entry name" value="Oxid_FAD_bind_N"/>
</dbReference>
<comment type="function">
    <text evidence="2">Catalyzes the exchange of an acyl for a long-chain alkyl group and the formation of the ether bond in the biosynthesis of ether phospholipids.</text>
</comment>
<keyword evidence="2" id="KW-0576">Peroxisome</keyword>
<feature type="binding site" evidence="1">
    <location>
        <begin position="126"/>
        <end position="129"/>
    </location>
    <ligand>
        <name>FAD</name>
        <dbReference type="ChEBI" id="CHEBI:57692"/>
    </ligand>
</feature>
<feature type="domain" description="FAD-binding PCMH-type" evidence="3">
    <location>
        <begin position="12"/>
        <end position="194"/>
    </location>
</feature>
<keyword evidence="5" id="KW-1185">Reference proteome</keyword>
<gene>
    <name evidence="4" type="ORF">PPRIM_AZ9-3.1.T0580258</name>
</gene>
<dbReference type="GO" id="GO:0008609">
    <property type="term" value="F:alkylglycerone-phosphate synthase activity"/>
    <property type="evidence" value="ECO:0007669"/>
    <property type="project" value="UniProtKB-EC"/>
</dbReference>
<comment type="pathway">
    <text evidence="2">Glycerolipid metabolism; ether lipid biosynthesis.</text>
</comment>
<reference evidence="4" key="1">
    <citation type="submission" date="2021-01" db="EMBL/GenBank/DDBJ databases">
        <authorList>
            <consortium name="Genoscope - CEA"/>
            <person name="William W."/>
        </authorList>
    </citation>
    <scope>NUCLEOTIDE SEQUENCE</scope>
</reference>
<dbReference type="GO" id="GO:0008610">
    <property type="term" value="P:lipid biosynthetic process"/>
    <property type="evidence" value="ECO:0007669"/>
    <property type="project" value="InterPro"/>
</dbReference>
<evidence type="ECO:0000259" key="3">
    <source>
        <dbReference type="PROSITE" id="PS51387"/>
    </source>
</evidence>
<keyword evidence="2" id="KW-0444">Lipid biosynthesis</keyword>
<evidence type="ECO:0000256" key="2">
    <source>
        <dbReference type="RuleBase" id="RU363113"/>
    </source>
</evidence>
<comment type="subunit">
    <text evidence="2">Homodimer.</text>
</comment>
<keyword evidence="2" id="KW-0808">Transferase</keyword>
<proteinExistence type="inferred from homology"/>
<keyword evidence="2" id="KW-0285">Flavoprotein</keyword>
<accession>A0A8S1MBB3</accession>
<comment type="cofactor">
    <cofactor evidence="1 2">
        <name>FAD</name>
        <dbReference type="ChEBI" id="CHEBI:57692"/>
    </cofactor>
</comment>
<protein>
    <recommendedName>
        <fullName evidence="2">Alkylglycerone-phosphate synthase</fullName>
        <shortName evidence="2">Alkyl-DHAP synthase</shortName>
        <ecNumber evidence="2">2.5.1.26</ecNumber>
    </recommendedName>
</protein>
<dbReference type="EMBL" id="CAJJDM010000059">
    <property type="protein sequence ID" value="CAD8077728.1"/>
    <property type="molecule type" value="Genomic_DNA"/>
</dbReference>
<dbReference type="GO" id="GO:0071949">
    <property type="term" value="F:FAD binding"/>
    <property type="evidence" value="ECO:0007669"/>
    <property type="project" value="InterPro"/>
</dbReference>
<name>A0A8S1MBB3_PARPR</name>
<dbReference type="PANTHER" id="PTHR46568:SF1">
    <property type="entry name" value="ALKYLDIHYDROXYACETONEPHOSPHATE SYNTHASE, PEROXISOMAL"/>
    <property type="match status" value="1"/>
</dbReference>
<evidence type="ECO:0000313" key="4">
    <source>
        <dbReference type="EMBL" id="CAD8077728.1"/>
    </source>
</evidence>
<comment type="caution">
    <text evidence="4">The sequence shown here is derived from an EMBL/GenBank/DDBJ whole genome shotgun (WGS) entry which is preliminary data.</text>
</comment>
<comment type="catalytic activity">
    <reaction evidence="2">
        <text>a long chain fatty alcohol + a 1-acylglycerone 3-phosphate = a 1-O-alkylglycerone 3-phosphate + a long-chain fatty acid + H(+)</text>
        <dbReference type="Rhea" id="RHEA:36171"/>
        <dbReference type="ChEBI" id="CHEBI:15378"/>
        <dbReference type="ChEBI" id="CHEBI:17135"/>
        <dbReference type="ChEBI" id="CHEBI:57534"/>
        <dbReference type="ChEBI" id="CHEBI:57560"/>
        <dbReference type="ChEBI" id="CHEBI:73315"/>
        <dbReference type="EC" id="2.5.1.26"/>
    </reaction>
</comment>
<evidence type="ECO:0000313" key="5">
    <source>
        <dbReference type="Proteomes" id="UP000688137"/>
    </source>
</evidence>
<dbReference type="PROSITE" id="PS51387">
    <property type="entry name" value="FAD_PCMH"/>
    <property type="match status" value="1"/>
</dbReference>
<dbReference type="PANTHER" id="PTHR46568">
    <property type="entry name" value="ALKYLDIHYDROXYACETONEPHOSPHATE SYNTHASE, PEROXISOMAL"/>
    <property type="match status" value="1"/>
</dbReference>
<comment type="subcellular location">
    <subcellularLocation>
        <location evidence="2">Peroxisome</location>
    </subcellularLocation>
</comment>
<sequence>MQEIYELRHGKLSRIVDCVIYISSHTKAETLVNLASENNVKLCVYGGGINVTRALQCPKEEKRMIVSVDMSRMNHVRQVDRKNMTDIVETGITGKDLEKELSRYGVACGHEPDSVEFSTLGGWISTRASSMKKNSYGNIEDIVLSIKVVTPTCTLQQSFDYPRFSSGPDLNQIILGSEGTIGIITEAIIKIKAYLNLKYVNMNLFYSIILLQVMNLCINYPEVKYDLHQLDQLIIINFNLYSFENYVSQQEGRIYGQNKKILYNSVYVI</sequence>
<dbReference type="Pfam" id="PF01565">
    <property type="entry name" value="FAD_binding_4"/>
    <property type="match status" value="1"/>
</dbReference>
<dbReference type="EC" id="2.5.1.26" evidence="2"/>
<dbReference type="GO" id="GO:0005777">
    <property type="term" value="C:peroxisome"/>
    <property type="evidence" value="ECO:0007669"/>
    <property type="project" value="UniProtKB-SubCell"/>
</dbReference>